<dbReference type="Proteomes" id="UP000317344">
    <property type="component" value="Plasmid unnamed"/>
</dbReference>
<feature type="compositionally biased region" description="Basic residues" evidence="1">
    <location>
        <begin position="96"/>
        <end position="127"/>
    </location>
</feature>
<dbReference type="KEGG" id="toy:FO059_18195"/>
<evidence type="ECO:0000313" key="3">
    <source>
        <dbReference type="Proteomes" id="UP000317344"/>
    </source>
</evidence>
<keyword evidence="2" id="KW-0614">Plasmid</keyword>
<sequence length="207" mass="22581">MPHVRVGVIAHALVRLGGHCHLDPVGAIGPPGGEIAARAAHRRLAERGVGVVVGEQRRRSRHRVERSAVTSGPPGKPLAQRLGGDRVRVGPVHLRDGRRRGGRHRRHGAGRQRRRLRHRRRRGRGRRGGGDRRGLPHLRRGRSTARRGVRILARAGPAARHGRRGRGEDQCRGHGTPASTSTHRLSIHCLSAWSGPKRIARTVAGGV</sequence>
<evidence type="ECO:0000256" key="1">
    <source>
        <dbReference type="SAM" id="MobiDB-lite"/>
    </source>
</evidence>
<dbReference type="EMBL" id="CP041766">
    <property type="protein sequence ID" value="QDQ99526.1"/>
    <property type="molecule type" value="Genomic_DNA"/>
</dbReference>
<keyword evidence="3" id="KW-1185">Reference proteome</keyword>
<name>A0A516X8X7_9ACTN</name>
<organism evidence="2 3">
    <name type="scientific">Tomitella fengzijianii</name>
    <dbReference type="NCBI Taxonomy" id="2597660"/>
    <lineage>
        <taxon>Bacteria</taxon>
        <taxon>Bacillati</taxon>
        <taxon>Actinomycetota</taxon>
        <taxon>Actinomycetes</taxon>
        <taxon>Mycobacteriales</taxon>
        <taxon>Tomitella</taxon>
    </lineage>
</organism>
<reference evidence="2 3" key="1">
    <citation type="submission" date="2019-07" db="EMBL/GenBank/DDBJ databases">
        <title>Tomitella cavernea sp. nov., an actinomycete isolated from soil.</title>
        <authorList>
            <person name="Cheng J."/>
        </authorList>
    </citation>
    <scope>NUCLEOTIDE SEQUENCE [LARGE SCALE GENOMIC DNA]</scope>
    <source>
        <strain evidence="2 3">HY188</strain>
        <plasmid evidence="2 3">unnamed</plasmid>
    </source>
</reference>
<dbReference type="AlphaFoldDB" id="A0A516X8X7"/>
<feature type="region of interest" description="Disordered" evidence="1">
    <location>
        <begin position="55"/>
        <end position="183"/>
    </location>
</feature>
<proteinExistence type="predicted"/>
<evidence type="ECO:0000313" key="2">
    <source>
        <dbReference type="EMBL" id="QDQ99526.1"/>
    </source>
</evidence>
<geneLocation type="plasmid" evidence="2">
    <name>unnamed</name>
</geneLocation>
<accession>A0A516X8X7</accession>
<feature type="compositionally biased region" description="Basic residues" evidence="1">
    <location>
        <begin position="135"/>
        <end position="149"/>
    </location>
</feature>
<gene>
    <name evidence="2" type="ORF">FO059_18195</name>
</gene>
<protein>
    <submittedName>
        <fullName evidence="2">Uncharacterized protein</fullName>
    </submittedName>
</protein>
<reference evidence="2 3" key="2">
    <citation type="submission" date="2019-07" db="EMBL/GenBank/DDBJ databases">
        <authorList>
            <person name="Huang Y."/>
        </authorList>
    </citation>
    <scope>NUCLEOTIDE SEQUENCE [LARGE SCALE GENOMIC DNA]</scope>
    <source>
        <strain evidence="2 3">HY188</strain>
        <plasmid evidence="2 3">unnamed</plasmid>
    </source>
</reference>